<accession>A0A818RWK2</accession>
<dbReference type="EMBL" id="CAJNYU010003280">
    <property type="protein sequence ID" value="CAF3657743.1"/>
    <property type="molecule type" value="Genomic_DNA"/>
</dbReference>
<comment type="caution">
    <text evidence="2">The sequence shown here is derived from an EMBL/GenBank/DDBJ whole genome shotgun (WGS) entry which is preliminary data.</text>
</comment>
<dbReference type="Proteomes" id="UP000663869">
    <property type="component" value="Unassembled WGS sequence"/>
</dbReference>
<evidence type="ECO:0000256" key="1">
    <source>
        <dbReference type="SAM" id="Phobius"/>
    </source>
</evidence>
<feature type="transmembrane region" description="Helical" evidence="1">
    <location>
        <begin position="12"/>
        <end position="31"/>
    </location>
</feature>
<organism evidence="2 4">
    <name type="scientific">Rotaria socialis</name>
    <dbReference type="NCBI Taxonomy" id="392032"/>
    <lineage>
        <taxon>Eukaryota</taxon>
        <taxon>Metazoa</taxon>
        <taxon>Spiralia</taxon>
        <taxon>Gnathifera</taxon>
        <taxon>Rotifera</taxon>
        <taxon>Eurotatoria</taxon>
        <taxon>Bdelloidea</taxon>
        <taxon>Philodinida</taxon>
        <taxon>Philodinidae</taxon>
        <taxon>Rotaria</taxon>
    </lineage>
</organism>
<name>A0A818RWK2_9BILA</name>
<gene>
    <name evidence="2" type="ORF">FME351_LOCUS24872</name>
    <name evidence="3" type="ORF">TSG867_LOCUS26710</name>
</gene>
<proteinExistence type="predicted"/>
<dbReference type="EMBL" id="CAJOBQ010002876">
    <property type="protein sequence ID" value="CAF4583239.1"/>
    <property type="molecule type" value="Genomic_DNA"/>
</dbReference>
<evidence type="ECO:0000313" key="2">
    <source>
        <dbReference type="EMBL" id="CAF3657743.1"/>
    </source>
</evidence>
<protein>
    <submittedName>
        <fullName evidence="2">Uncharacterized protein</fullName>
    </submittedName>
</protein>
<dbReference type="Proteomes" id="UP000663862">
    <property type="component" value="Unassembled WGS sequence"/>
</dbReference>
<keyword evidence="1" id="KW-0812">Transmembrane</keyword>
<reference evidence="2" key="1">
    <citation type="submission" date="2021-02" db="EMBL/GenBank/DDBJ databases">
        <authorList>
            <person name="Nowell W R."/>
        </authorList>
    </citation>
    <scope>NUCLEOTIDE SEQUENCE</scope>
</reference>
<feature type="transmembrane region" description="Helical" evidence="1">
    <location>
        <begin position="125"/>
        <end position="145"/>
    </location>
</feature>
<evidence type="ECO:0000313" key="3">
    <source>
        <dbReference type="EMBL" id="CAF4583239.1"/>
    </source>
</evidence>
<keyword evidence="1" id="KW-1133">Transmembrane helix</keyword>
<dbReference type="AlphaFoldDB" id="A0A818RWK2"/>
<sequence>MPIRVNDQDDPFRFAVVVSVAVFVQSVGVIVETRYCVSVFVVVVSIIVEEEEVVVSMFVVAGVVVEEEEDVDSVCVDDSVAVGEVDVGYGFTEDDVALFVNIKTPDSSKAAAAAVLTLCFNNSEALYLAVIVSMLSVTLLALSALDNTALQELALGLESLHRVNTAIDGFKS</sequence>
<evidence type="ECO:0000313" key="4">
    <source>
        <dbReference type="Proteomes" id="UP000663869"/>
    </source>
</evidence>
<keyword evidence="1" id="KW-0472">Membrane</keyword>